<dbReference type="STRING" id="554343.AS194_12455"/>
<evidence type="ECO:0000259" key="1">
    <source>
        <dbReference type="PROSITE" id="PS50943"/>
    </source>
</evidence>
<dbReference type="InterPro" id="IPR010985">
    <property type="entry name" value="Ribbon_hlx_hlx"/>
</dbReference>
<dbReference type="Pfam" id="PF03869">
    <property type="entry name" value="Arc"/>
    <property type="match status" value="1"/>
</dbReference>
<dbReference type="InterPro" id="IPR010982">
    <property type="entry name" value="Lambda_DNA-bd_dom_sf"/>
</dbReference>
<evidence type="ECO:0000313" key="3">
    <source>
        <dbReference type="Proteomes" id="UP000051202"/>
    </source>
</evidence>
<dbReference type="CDD" id="cd00093">
    <property type="entry name" value="HTH_XRE"/>
    <property type="match status" value="1"/>
</dbReference>
<dbReference type="SUPFAM" id="SSF47598">
    <property type="entry name" value="Ribbon-helix-helix"/>
    <property type="match status" value="1"/>
</dbReference>
<dbReference type="InterPro" id="IPR013321">
    <property type="entry name" value="Arc_rbn_hlx_hlx"/>
</dbReference>
<dbReference type="InterPro" id="IPR005569">
    <property type="entry name" value="Arc_DNA-bd_dom"/>
</dbReference>
<dbReference type="Gene3D" id="1.10.260.40">
    <property type="entry name" value="lambda repressor-like DNA-binding domains"/>
    <property type="match status" value="1"/>
</dbReference>
<dbReference type="GO" id="GO:0003677">
    <property type="term" value="F:DNA binding"/>
    <property type="evidence" value="ECO:0007669"/>
    <property type="project" value="InterPro"/>
</dbReference>
<feature type="domain" description="HTH cro/C1-type" evidence="1">
    <location>
        <begin position="128"/>
        <end position="154"/>
    </location>
</feature>
<dbReference type="PROSITE" id="PS50943">
    <property type="entry name" value="HTH_CROC1"/>
    <property type="match status" value="1"/>
</dbReference>
<organism evidence="2 3">
    <name type="scientific">Psychrobacter piscatorii</name>
    <dbReference type="NCBI Taxonomy" id="554343"/>
    <lineage>
        <taxon>Bacteria</taxon>
        <taxon>Pseudomonadati</taxon>
        <taxon>Pseudomonadota</taxon>
        <taxon>Gammaproteobacteria</taxon>
        <taxon>Moraxellales</taxon>
        <taxon>Moraxellaceae</taxon>
        <taxon>Psychrobacter</taxon>
    </lineage>
</organism>
<name>A0A0T6DN04_9GAMM</name>
<reference evidence="2 3" key="1">
    <citation type="submission" date="2015-11" db="EMBL/GenBank/DDBJ databases">
        <title>Permanent draft genome of Psychrobacter piscatorii LQ58.</title>
        <authorList>
            <person name="Zhou M."/>
            <person name="Dong B."/>
            <person name="Liu Q."/>
        </authorList>
    </citation>
    <scope>NUCLEOTIDE SEQUENCE [LARGE SCALE GENOMIC DNA]</scope>
    <source>
        <strain evidence="2 3">LQ58</strain>
    </source>
</reference>
<gene>
    <name evidence="2" type="ORF">AS194_12455</name>
</gene>
<dbReference type="Proteomes" id="UP000051202">
    <property type="component" value="Unassembled WGS sequence"/>
</dbReference>
<dbReference type="AlphaFoldDB" id="A0A0T6DN04"/>
<accession>A0A0T6DN04</accession>
<comment type="caution">
    <text evidence="2">The sequence shown here is derived from an EMBL/GenBank/DDBJ whole genome shotgun (WGS) entry which is preliminary data.</text>
</comment>
<dbReference type="Gene3D" id="1.10.1220.10">
    <property type="entry name" value="Met repressor-like"/>
    <property type="match status" value="1"/>
</dbReference>
<evidence type="ECO:0000313" key="2">
    <source>
        <dbReference type="EMBL" id="KRU21354.1"/>
    </source>
</evidence>
<sequence>MVILFVLNSIFYLGFKMSKNVQFNLRIPTELKALISDASKVSGRSINAEAQYRLEKSFEGQEGSYIEAIDDLKSFFDAHLRSDRLNLLSGKLNFLLSEAKATDSFHTPSISRVAEALGYNSVGVTEDWFEGRKEPSFNELEKLATYFGCQKNWLAHDEGRPFAKETFEFGYDIEENARSLLKGNNEDEVKLVWFARNNTENGELVIIKHYDSWHGLILDSRVHVSDKVGIGGSEDRALLSLTLKYLCKYHISKIRGAIVSEPDFNELIWAKQNPIKVIDKYRHNSWIEDIWDRSMYSKKANSYWKGWSEMCMSNELYISGHEILSKISIK</sequence>
<dbReference type="EMBL" id="LNDJ01000123">
    <property type="protein sequence ID" value="KRU21354.1"/>
    <property type="molecule type" value="Genomic_DNA"/>
</dbReference>
<dbReference type="GO" id="GO:0006355">
    <property type="term" value="P:regulation of DNA-templated transcription"/>
    <property type="evidence" value="ECO:0007669"/>
    <property type="project" value="InterPro"/>
</dbReference>
<proteinExistence type="predicted"/>
<protein>
    <recommendedName>
        <fullName evidence="1">HTH cro/C1-type domain-containing protein</fullName>
    </recommendedName>
</protein>
<dbReference type="InterPro" id="IPR001387">
    <property type="entry name" value="Cro/C1-type_HTH"/>
</dbReference>
<keyword evidence="3" id="KW-1185">Reference proteome</keyword>